<gene>
    <name evidence="10" type="ORF">MOQ_007152</name>
</gene>
<dbReference type="GO" id="GO:0090599">
    <property type="term" value="F:alpha-glucosidase activity"/>
    <property type="evidence" value="ECO:0007669"/>
    <property type="project" value="TreeGrafter"/>
</dbReference>
<feature type="transmembrane region" description="Helical" evidence="7">
    <location>
        <begin position="20"/>
        <end position="43"/>
    </location>
</feature>
<dbReference type="Gene3D" id="3.20.20.80">
    <property type="entry name" value="Glycosidases"/>
    <property type="match status" value="2"/>
</dbReference>
<reference evidence="10 11" key="1">
    <citation type="journal article" date="2012" name="BMC Genomics">
        <title>Comparative genomic analysis of human infective Trypanosoma cruzi lineages with the bat-restricted subspecies T. cruzi marinkellei.</title>
        <authorList>
            <person name="Franzen O."/>
            <person name="Talavera-Lopez C."/>
            <person name="Ochaya S."/>
            <person name="Butler C.E."/>
            <person name="Messenger L.A."/>
            <person name="Lewis M.D."/>
            <person name="Llewellyn M.S."/>
            <person name="Marinkelle C.J."/>
            <person name="Tyler K.M."/>
            <person name="Miles M.A."/>
            <person name="Andersson B."/>
        </authorList>
    </citation>
    <scope>NUCLEOTIDE SEQUENCE [LARGE SCALE GENOMIC DNA]</scope>
    <source>
        <strain evidence="10 11">B7</strain>
    </source>
</reference>
<dbReference type="Pfam" id="PF21365">
    <property type="entry name" value="Glyco_hydro_31_3rd"/>
    <property type="match status" value="1"/>
</dbReference>
<dbReference type="PANTHER" id="PTHR22762">
    <property type="entry name" value="ALPHA-GLUCOSIDASE"/>
    <property type="match status" value="1"/>
</dbReference>
<comment type="caution">
    <text evidence="10">The sequence shown here is derived from an EMBL/GenBank/DDBJ whole genome shotgun (WGS) entry which is preliminary data.</text>
</comment>
<dbReference type="InterPro" id="IPR017853">
    <property type="entry name" value="GH"/>
</dbReference>
<name>K2N3B0_TRYCR</name>
<keyword evidence="7" id="KW-0472">Membrane</keyword>
<keyword evidence="4" id="KW-0325">Glycoprotein</keyword>
<evidence type="ECO:0000259" key="8">
    <source>
        <dbReference type="Pfam" id="PF01055"/>
    </source>
</evidence>
<evidence type="ECO:0000256" key="4">
    <source>
        <dbReference type="ARBA" id="ARBA00023180"/>
    </source>
</evidence>
<evidence type="ECO:0000256" key="5">
    <source>
        <dbReference type="ARBA" id="ARBA00023295"/>
    </source>
</evidence>
<feature type="domain" description="Glycosyl hydrolase family 31 C-terminal" evidence="9">
    <location>
        <begin position="759"/>
        <end position="860"/>
    </location>
</feature>
<evidence type="ECO:0000256" key="3">
    <source>
        <dbReference type="ARBA" id="ARBA00022801"/>
    </source>
</evidence>
<dbReference type="PANTHER" id="PTHR22762:SF54">
    <property type="entry name" value="BCDNA.GH04962"/>
    <property type="match status" value="1"/>
</dbReference>
<dbReference type="GO" id="GO:0005975">
    <property type="term" value="P:carbohydrate metabolic process"/>
    <property type="evidence" value="ECO:0007669"/>
    <property type="project" value="InterPro"/>
</dbReference>
<comment type="similarity">
    <text evidence="1 6">Belongs to the glycosyl hydrolase 31 family.</text>
</comment>
<dbReference type="CDD" id="cd14752">
    <property type="entry name" value="GH31_N"/>
    <property type="match status" value="1"/>
</dbReference>
<sequence length="1071" mass="120595">MRRHGAIFRRGARRRFRWTLRVFIFASFLLTLIILLNGSFFTWPHYFYYFTGKGAAKVGSSSSSSSPPPAAAAVLRVDGRGGQRVWRPTHVAPHVPSNIPTADDNAPQEGLLWPRQRHDVDVLYSTQTCKLMADGPNGAHEGDVLMRVRFYRPNCRKGVHGGEEGKMRKRPCDDSAHPIIGLMPHQSAASFFPEEVLMDEVNLQVGPSTLQSVVEKEKEGREEKGMRWRVSSRASPSLRCRLRDRGDTEGKSRLIWDSGEFFVGISLRMTATQDDLSGGLDANFSFSPEYKMLFFGLPTSNASGLRLPDDAEYRLFNQFHLNQTLLSGTRMHGSVPLLYAIGRAPSRYGNKSLSGQRRCAMGILWLNGSPLQVRTAVGDVGGETTLSFRSTAGATRVYLLPGPTAEDVLLQYYTLTGFPMMPPLFALGYHHTHRGYGKMDEVLNVSAAFLQAEIPVDTLGMGSHYMNGKRIFTWNRTRFSDPVRLQDELWRHGGRFMVLSTVPYVRVDPRFSIYIEGKRHEYFVTTQAESDEIFIGYSKSGTNVWIDFLDSRARRWYGGLMKYKRFLGSTNHTFFSLEENEPFLRGGMQGTLPMEVGHRGAVPHGVIHNMYGMLHAMAAYGGELRRTQFYRRPFLITQSYFAGTQRHAAVRLGYNVASWEHLRSSIELCLAHSIAGISFVGADVGGFYFQKVEDELLVRWYQLAVFYPLFRTDANEDAPFREVWHLLPHVRARIRDAVHFRYALLPYLYTLFWKAHLDGELIIRPLFFVYPQDALSYVEPRMLGQWFFLGPHLFVAPVLTSVETGDALHTVQIPQEDLYNFWSGEFVAAGTTLRFSKNISYSHLPEEEITPLFQRVGTILPTFTNTSGMRSTHDAANYTLTVTLPRLEPFFSEGSGGKGGKSGESGISNQILAQGDLFVDDGSRHINYHGRNTTHHAFCALALECVLFPRKGDLVLRWRAITNSSCCDVLHVVRSSMTSVTDGESFLLNRLRFMFATPKEKEHVTRVESLVDGQRLTFAPSGSKPSLLEVSGVALPLLAENCHGNDDDSRGSSQPTVEVHLKLNVSYGSWL</sequence>
<dbReference type="EMBL" id="AHKC01014139">
    <property type="protein sequence ID" value="EKF29081.1"/>
    <property type="molecule type" value="Genomic_DNA"/>
</dbReference>
<dbReference type="InterPro" id="IPR048395">
    <property type="entry name" value="Glyco_hydro_31_C"/>
</dbReference>
<dbReference type="SUPFAM" id="SSF51445">
    <property type="entry name" value="(Trans)glycosidases"/>
    <property type="match status" value="1"/>
</dbReference>
<evidence type="ECO:0000256" key="1">
    <source>
        <dbReference type="ARBA" id="ARBA00007806"/>
    </source>
</evidence>
<keyword evidence="5 6" id="KW-0326">Glycosidase</keyword>
<dbReference type="SUPFAM" id="SSF51011">
    <property type="entry name" value="Glycosyl hydrolase domain"/>
    <property type="match status" value="1"/>
</dbReference>
<keyword evidence="7" id="KW-1133">Transmembrane helix</keyword>
<dbReference type="OrthoDB" id="3237269at2759"/>
<evidence type="ECO:0000256" key="7">
    <source>
        <dbReference type="SAM" id="Phobius"/>
    </source>
</evidence>
<accession>K2N3B0</accession>
<evidence type="ECO:0000256" key="2">
    <source>
        <dbReference type="ARBA" id="ARBA00022729"/>
    </source>
</evidence>
<protein>
    <submittedName>
        <fullName evidence="10">Glycosyl hydrolase-like protein, putative</fullName>
    </submittedName>
</protein>
<evidence type="ECO:0000256" key="6">
    <source>
        <dbReference type="RuleBase" id="RU361185"/>
    </source>
</evidence>
<keyword evidence="7" id="KW-0812">Transmembrane</keyword>
<evidence type="ECO:0000259" key="9">
    <source>
        <dbReference type="Pfam" id="PF21365"/>
    </source>
</evidence>
<dbReference type="Proteomes" id="UP000007350">
    <property type="component" value="Unassembled WGS sequence"/>
</dbReference>
<keyword evidence="11" id="KW-1185">Reference proteome</keyword>
<dbReference type="GO" id="GO:0006491">
    <property type="term" value="P:N-glycan processing"/>
    <property type="evidence" value="ECO:0007669"/>
    <property type="project" value="TreeGrafter"/>
</dbReference>
<proteinExistence type="inferred from homology"/>
<evidence type="ECO:0000313" key="11">
    <source>
        <dbReference type="Proteomes" id="UP000007350"/>
    </source>
</evidence>
<dbReference type="Pfam" id="PF01055">
    <property type="entry name" value="Glyco_hydro_31_2nd"/>
    <property type="match status" value="1"/>
</dbReference>
<organism evidence="10 11">
    <name type="scientific">Trypanosoma cruzi marinkellei</name>
    <dbReference type="NCBI Taxonomy" id="85056"/>
    <lineage>
        <taxon>Eukaryota</taxon>
        <taxon>Discoba</taxon>
        <taxon>Euglenozoa</taxon>
        <taxon>Kinetoplastea</taxon>
        <taxon>Metakinetoplastina</taxon>
        <taxon>Trypanosomatida</taxon>
        <taxon>Trypanosomatidae</taxon>
        <taxon>Trypanosoma</taxon>
        <taxon>Schizotrypanum</taxon>
    </lineage>
</organism>
<dbReference type="Gene3D" id="2.60.40.1760">
    <property type="entry name" value="glycosyl hydrolase (family 31)"/>
    <property type="match status" value="1"/>
</dbReference>
<keyword evidence="2" id="KW-0732">Signal</keyword>
<dbReference type="AlphaFoldDB" id="K2N3B0"/>
<keyword evidence="3 6" id="KW-0378">Hydrolase</keyword>
<dbReference type="InterPro" id="IPR000322">
    <property type="entry name" value="Glyco_hydro_31_TIM"/>
</dbReference>
<feature type="domain" description="Glycoside hydrolase family 31 TIM barrel" evidence="8">
    <location>
        <begin position="419"/>
        <end position="751"/>
    </location>
</feature>
<dbReference type="Gene3D" id="2.60.40.4040">
    <property type="match status" value="1"/>
</dbReference>
<evidence type="ECO:0000313" key="10">
    <source>
        <dbReference type="EMBL" id="EKF29081.1"/>
    </source>
</evidence>